<dbReference type="Proteomes" id="UP001281761">
    <property type="component" value="Unassembled WGS sequence"/>
</dbReference>
<dbReference type="EMBL" id="JARBJD010000141">
    <property type="protein sequence ID" value="KAK2950174.1"/>
    <property type="molecule type" value="Genomic_DNA"/>
</dbReference>
<evidence type="ECO:0000313" key="2">
    <source>
        <dbReference type="Proteomes" id="UP001281761"/>
    </source>
</evidence>
<reference evidence="1 2" key="1">
    <citation type="journal article" date="2022" name="bioRxiv">
        <title>Genomics of Preaxostyla Flagellates Illuminates Evolutionary Transitions and the Path Towards Mitochondrial Loss.</title>
        <authorList>
            <person name="Novak L.V.F."/>
            <person name="Treitli S.C."/>
            <person name="Pyrih J."/>
            <person name="Halakuc P."/>
            <person name="Pipaliya S.V."/>
            <person name="Vacek V."/>
            <person name="Brzon O."/>
            <person name="Soukal P."/>
            <person name="Eme L."/>
            <person name="Dacks J.B."/>
            <person name="Karnkowska A."/>
            <person name="Elias M."/>
            <person name="Hampl V."/>
        </authorList>
    </citation>
    <scope>NUCLEOTIDE SEQUENCE [LARGE SCALE GENOMIC DNA]</scope>
    <source>
        <strain evidence="1">NAU3</strain>
        <tissue evidence="1">Gut</tissue>
    </source>
</reference>
<protein>
    <submittedName>
        <fullName evidence="1">Uncharacterized protein</fullName>
    </submittedName>
</protein>
<name>A0ABQ9XFH6_9EUKA</name>
<organism evidence="1 2">
    <name type="scientific">Blattamonas nauphoetae</name>
    <dbReference type="NCBI Taxonomy" id="2049346"/>
    <lineage>
        <taxon>Eukaryota</taxon>
        <taxon>Metamonada</taxon>
        <taxon>Preaxostyla</taxon>
        <taxon>Oxymonadida</taxon>
        <taxon>Blattamonas</taxon>
    </lineage>
</organism>
<gene>
    <name evidence="1" type="ORF">BLNAU_14860</name>
</gene>
<keyword evidence="2" id="KW-1185">Reference proteome</keyword>
<accession>A0ABQ9XFH6</accession>
<evidence type="ECO:0000313" key="1">
    <source>
        <dbReference type="EMBL" id="KAK2950174.1"/>
    </source>
</evidence>
<proteinExistence type="predicted"/>
<comment type="caution">
    <text evidence="1">The sequence shown here is derived from an EMBL/GenBank/DDBJ whole genome shotgun (WGS) entry which is preliminary data.</text>
</comment>
<sequence>MGSDISPVTDRQYFSAKTDWSVPASHAYDASLPPCFTVVSVELSESYFDISKCFQSPLRLQPDVPAWRTMSLCHSNAAAIEVNAMEAPKFRFQ</sequence>